<dbReference type="AlphaFoldDB" id="A0A8J4YLE6"/>
<gene>
    <name evidence="1" type="ORF">GWK47_030706</name>
</gene>
<comment type="caution">
    <text evidence="1">The sequence shown here is derived from an EMBL/GenBank/DDBJ whole genome shotgun (WGS) entry which is preliminary data.</text>
</comment>
<keyword evidence="2" id="KW-1185">Reference proteome</keyword>
<protein>
    <submittedName>
        <fullName evidence="1">Uncharacterized protein</fullName>
    </submittedName>
</protein>
<proteinExistence type="predicted"/>
<dbReference type="Proteomes" id="UP000770661">
    <property type="component" value="Unassembled WGS sequence"/>
</dbReference>
<dbReference type="EMBL" id="JACEEZ010001402">
    <property type="protein sequence ID" value="KAG0729265.1"/>
    <property type="molecule type" value="Genomic_DNA"/>
</dbReference>
<evidence type="ECO:0000313" key="2">
    <source>
        <dbReference type="Proteomes" id="UP000770661"/>
    </source>
</evidence>
<evidence type="ECO:0000313" key="1">
    <source>
        <dbReference type="EMBL" id="KAG0729265.1"/>
    </source>
</evidence>
<name>A0A8J4YLE6_CHIOP</name>
<reference evidence="1" key="1">
    <citation type="submission" date="2020-07" db="EMBL/GenBank/DDBJ databases">
        <title>The High-quality genome of the commercially important snow crab, Chionoecetes opilio.</title>
        <authorList>
            <person name="Jeong J.-H."/>
            <person name="Ryu S."/>
        </authorList>
    </citation>
    <scope>NUCLEOTIDE SEQUENCE</scope>
    <source>
        <strain evidence="1">MADBK_172401_WGS</strain>
        <tissue evidence="1">Digestive gland</tissue>
    </source>
</reference>
<organism evidence="1 2">
    <name type="scientific">Chionoecetes opilio</name>
    <name type="common">Atlantic snow crab</name>
    <name type="synonym">Cancer opilio</name>
    <dbReference type="NCBI Taxonomy" id="41210"/>
    <lineage>
        <taxon>Eukaryota</taxon>
        <taxon>Metazoa</taxon>
        <taxon>Ecdysozoa</taxon>
        <taxon>Arthropoda</taxon>
        <taxon>Crustacea</taxon>
        <taxon>Multicrustacea</taxon>
        <taxon>Malacostraca</taxon>
        <taxon>Eumalacostraca</taxon>
        <taxon>Eucarida</taxon>
        <taxon>Decapoda</taxon>
        <taxon>Pleocyemata</taxon>
        <taxon>Brachyura</taxon>
        <taxon>Eubrachyura</taxon>
        <taxon>Majoidea</taxon>
        <taxon>Majidae</taxon>
        <taxon>Chionoecetes</taxon>
    </lineage>
</organism>
<accession>A0A8J4YLE6</accession>
<sequence>MGNYHFLAQDPWADTRSPSAGGKNFLFLHINAICRLWAKEKSTALPVFHSFTGLIDFFFFWEKGEKSRFGKQGVPIPKYRSLKPFLNIQDKHRGLQEFQMLENFSQSLI</sequence>